<organism evidence="2 3">
    <name type="scientific">Phyllobacterium phragmitis</name>
    <dbReference type="NCBI Taxonomy" id="2670329"/>
    <lineage>
        <taxon>Bacteria</taxon>
        <taxon>Pseudomonadati</taxon>
        <taxon>Pseudomonadota</taxon>
        <taxon>Alphaproteobacteria</taxon>
        <taxon>Hyphomicrobiales</taxon>
        <taxon>Phyllobacteriaceae</taxon>
        <taxon>Phyllobacterium</taxon>
    </lineage>
</organism>
<evidence type="ECO:0000313" key="3">
    <source>
        <dbReference type="Proteomes" id="UP001628091"/>
    </source>
</evidence>
<gene>
    <name evidence="2" type="ORF">PPNSA23_32610</name>
</gene>
<accession>A0ABQ0H312</accession>
<evidence type="ECO:0000313" key="2">
    <source>
        <dbReference type="EMBL" id="GAB1583318.1"/>
    </source>
</evidence>
<keyword evidence="3" id="KW-1185">Reference proteome</keyword>
<sequence>MEDYHMRIQVLSAVAALLALSVYSAQAEDFAFGKVKMYDPNSHMVTLDNGSSFILRPGQNPDIHPGEAVVIGWQSNLNGDFYVDYIGPATTVAEGLKKI</sequence>
<proteinExistence type="predicted"/>
<evidence type="ECO:0008006" key="4">
    <source>
        <dbReference type="Google" id="ProtNLM"/>
    </source>
</evidence>
<keyword evidence="1" id="KW-0732">Signal</keyword>
<dbReference type="EMBL" id="BAAFZP010000001">
    <property type="protein sequence ID" value="GAB1583318.1"/>
    <property type="molecule type" value="Genomic_DNA"/>
</dbReference>
<dbReference type="Proteomes" id="UP001628091">
    <property type="component" value="Unassembled WGS sequence"/>
</dbReference>
<feature type="signal peptide" evidence="1">
    <location>
        <begin position="1"/>
        <end position="27"/>
    </location>
</feature>
<protein>
    <recommendedName>
        <fullName evidence="4">DUF1344 domain-containing protein</fullName>
    </recommendedName>
</protein>
<comment type="caution">
    <text evidence="2">The sequence shown here is derived from an EMBL/GenBank/DDBJ whole genome shotgun (WGS) entry which is preliminary data.</text>
</comment>
<name>A0ABQ0H312_9HYPH</name>
<evidence type="ECO:0000256" key="1">
    <source>
        <dbReference type="SAM" id="SignalP"/>
    </source>
</evidence>
<reference evidence="2 3" key="1">
    <citation type="submission" date="2024-10" db="EMBL/GenBank/DDBJ databases">
        <title>Isolation, draft genome sequencing and identification of Phyllobacterium sp. NSA23, isolated from leaf soil.</title>
        <authorList>
            <person name="Akita H."/>
        </authorList>
    </citation>
    <scope>NUCLEOTIDE SEQUENCE [LARGE SCALE GENOMIC DNA]</scope>
    <source>
        <strain evidence="2 3">NSA23</strain>
    </source>
</reference>
<feature type="chain" id="PRO_5045982842" description="DUF1344 domain-containing protein" evidence="1">
    <location>
        <begin position="28"/>
        <end position="99"/>
    </location>
</feature>